<comment type="caution">
    <text evidence="2">The sequence shown here is derived from an EMBL/GenBank/DDBJ whole genome shotgun (WGS) entry which is preliminary data.</text>
</comment>
<feature type="compositionally biased region" description="Basic and acidic residues" evidence="1">
    <location>
        <begin position="119"/>
        <end position="150"/>
    </location>
</feature>
<organism evidence="2 3">
    <name type="scientific">Prorocentrum cordatum</name>
    <dbReference type="NCBI Taxonomy" id="2364126"/>
    <lineage>
        <taxon>Eukaryota</taxon>
        <taxon>Sar</taxon>
        <taxon>Alveolata</taxon>
        <taxon>Dinophyceae</taxon>
        <taxon>Prorocentrales</taxon>
        <taxon>Prorocentraceae</taxon>
        <taxon>Prorocentrum</taxon>
    </lineage>
</organism>
<accession>A0ABN9S0U2</accession>
<feature type="region of interest" description="Disordered" evidence="1">
    <location>
        <begin position="1"/>
        <end position="207"/>
    </location>
</feature>
<feature type="compositionally biased region" description="Polar residues" evidence="1">
    <location>
        <begin position="18"/>
        <end position="28"/>
    </location>
</feature>
<evidence type="ECO:0000313" key="2">
    <source>
        <dbReference type="EMBL" id="CAK0825331.1"/>
    </source>
</evidence>
<feature type="compositionally biased region" description="Basic and acidic residues" evidence="1">
    <location>
        <begin position="38"/>
        <end position="49"/>
    </location>
</feature>
<gene>
    <name evidence="2" type="ORF">PCOR1329_LOCUS25479</name>
</gene>
<evidence type="ECO:0000256" key="1">
    <source>
        <dbReference type="SAM" id="MobiDB-lite"/>
    </source>
</evidence>
<dbReference type="Proteomes" id="UP001189429">
    <property type="component" value="Unassembled WGS sequence"/>
</dbReference>
<protein>
    <submittedName>
        <fullName evidence="2">Uncharacterized protein</fullName>
    </submittedName>
</protein>
<feature type="compositionally biased region" description="Basic residues" evidence="1">
    <location>
        <begin position="191"/>
        <end position="207"/>
    </location>
</feature>
<proteinExistence type="predicted"/>
<name>A0ABN9S0U2_9DINO</name>
<dbReference type="EMBL" id="CAUYUJ010008892">
    <property type="protein sequence ID" value="CAK0825331.1"/>
    <property type="molecule type" value="Genomic_DNA"/>
</dbReference>
<reference evidence="2" key="1">
    <citation type="submission" date="2023-10" db="EMBL/GenBank/DDBJ databases">
        <authorList>
            <person name="Chen Y."/>
            <person name="Shah S."/>
            <person name="Dougan E. K."/>
            <person name="Thang M."/>
            <person name="Chan C."/>
        </authorList>
    </citation>
    <scope>NUCLEOTIDE SEQUENCE [LARGE SCALE GENOMIC DNA]</scope>
</reference>
<keyword evidence="3" id="KW-1185">Reference proteome</keyword>
<sequence length="207" mass="23228">MGTDHQWGGQADAAPDCTSPQKRVTTSCARGRRSSKTTRTENPKQRHKEEEEEEEETAAADLHMPRSTAHQKRWTRGACGHYANIGAKMGGPHHNDRLRTPRSRHRVEKLVLDGDAEADPSREDDERRNDGRQERERERGWGKATEEGKEASPPLAQGPKGRYVHAVRTAPAVGTRTTEQLAGASPSFAQRHGRKRPILHHQQHPEI</sequence>
<evidence type="ECO:0000313" key="3">
    <source>
        <dbReference type="Proteomes" id="UP001189429"/>
    </source>
</evidence>